<evidence type="ECO:0008006" key="4">
    <source>
        <dbReference type="Google" id="ProtNLM"/>
    </source>
</evidence>
<proteinExistence type="predicted"/>
<dbReference type="RefSeq" id="WP_260905085.1">
    <property type="nucleotide sequence ID" value="NZ_JAOCZP010000005.1"/>
</dbReference>
<evidence type="ECO:0000313" key="2">
    <source>
        <dbReference type="EMBL" id="MCT7376859.1"/>
    </source>
</evidence>
<evidence type="ECO:0000313" key="3">
    <source>
        <dbReference type="Proteomes" id="UP001320831"/>
    </source>
</evidence>
<feature type="region of interest" description="Disordered" evidence="1">
    <location>
        <begin position="59"/>
        <end position="90"/>
    </location>
</feature>
<keyword evidence="3" id="KW-1185">Reference proteome</keyword>
<feature type="compositionally biased region" description="Polar residues" evidence="1">
    <location>
        <begin position="64"/>
        <end position="80"/>
    </location>
</feature>
<gene>
    <name evidence="2" type="ORF">N5A92_17655</name>
</gene>
<dbReference type="Proteomes" id="UP001320831">
    <property type="component" value="Unassembled WGS sequence"/>
</dbReference>
<reference evidence="2 3" key="1">
    <citation type="submission" date="2022-09" db="EMBL/GenBank/DDBJ databases">
        <title>Chelativorans salina sp. nov., a novel slightly halophilic bacterium isolated from a saline lake sediment enrichment.</title>
        <authorList>
            <person name="Gao L."/>
            <person name="Fang B.-Z."/>
            <person name="Li W.-J."/>
        </authorList>
    </citation>
    <scope>NUCLEOTIDE SEQUENCE [LARGE SCALE GENOMIC DNA]</scope>
    <source>
        <strain evidence="2 3">EGI FJ00035</strain>
    </source>
</reference>
<dbReference type="EMBL" id="JAOCZP010000005">
    <property type="protein sequence ID" value="MCT7376859.1"/>
    <property type="molecule type" value="Genomic_DNA"/>
</dbReference>
<organism evidence="2 3">
    <name type="scientific">Chelativorans salis</name>
    <dbReference type="NCBI Taxonomy" id="2978478"/>
    <lineage>
        <taxon>Bacteria</taxon>
        <taxon>Pseudomonadati</taxon>
        <taxon>Pseudomonadota</taxon>
        <taxon>Alphaproteobacteria</taxon>
        <taxon>Hyphomicrobiales</taxon>
        <taxon>Phyllobacteriaceae</taxon>
        <taxon>Chelativorans</taxon>
    </lineage>
</organism>
<evidence type="ECO:0000256" key="1">
    <source>
        <dbReference type="SAM" id="MobiDB-lite"/>
    </source>
</evidence>
<comment type="caution">
    <text evidence="2">The sequence shown here is derived from an EMBL/GenBank/DDBJ whole genome shotgun (WGS) entry which is preliminary data.</text>
</comment>
<sequence>MLLWALIVGLSFPAVALMSEGLPPLFLTALRFAIAALALGDPRLAGAAKHTEMKSSALAGMADQSLNRKTGDISNDQNSSSRRKPSERVV</sequence>
<protein>
    <recommendedName>
        <fullName evidence="4">EamA domain-containing protein</fullName>
    </recommendedName>
</protein>
<accession>A0ABT2LRX5</accession>
<name>A0ABT2LRX5_9HYPH</name>